<proteinExistence type="predicted"/>
<feature type="domain" description="AMP-dependent synthetase/ligase" evidence="2">
    <location>
        <begin position="22"/>
        <end position="378"/>
    </location>
</feature>
<dbReference type="GO" id="GO:0044550">
    <property type="term" value="P:secondary metabolite biosynthetic process"/>
    <property type="evidence" value="ECO:0007669"/>
    <property type="project" value="TreeGrafter"/>
</dbReference>
<feature type="region of interest" description="Disordered" evidence="1">
    <location>
        <begin position="514"/>
        <end position="533"/>
    </location>
</feature>
<dbReference type="InterPro" id="IPR042099">
    <property type="entry name" value="ANL_N_sf"/>
</dbReference>
<organism evidence="3 4">
    <name type="scientific">Actinocrispum wychmicini</name>
    <dbReference type="NCBI Taxonomy" id="1213861"/>
    <lineage>
        <taxon>Bacteria</taxon>
        <taxon>Bacillati</taxon>
        <taxon>Actinomycetota</taxon>
        <taxon>Actinomycetes</taxon>
        <taxon>Pseudonocardiales</taxon>
        <taxon>Pseudonocardiaceae</taxon>
        <taxon>Actinocrispum</taxon>
    </lineage>
</organism>
<dbReference type="GO" id="GO:0005737">
    <property type="term" value="C:cytoplasm"/>
    <property type="evidence" value="ECO:0007669"/>
    <property type="project" value="TreeGrafter"/>
</dbReference>
<dbReference type="InterPro" id="IPR045851">
    <property type="entry name" value="AMP-bd_C_sf"/>
</dbReference>
<dbReference type="Gene3D" id="3.30.300.30">
    <property type="match status" value="1"/>
</dbReference>
<dbReference type="GO" id="GO:0043041">
    <property type="term" value="P:amino acid activation for nonribosomal peptide biosynthetic process"/>
    <property type="evidence" value="ECO:0007669"/>
    <property type="project" value="TreeGrafter"/>
</dbReference>
<protein>
    <submittedName>
        <fullName evidence="3">Amino acid adenylation domain-containing protein</fullName>
    </submittedName>
</protein>
<feature type="compositionally biased region" description="Polar residues" evidence="1">
    <location>
        <begin position="515"/>
        <end position="533"/>
    </location>
</feature>
<comment type="caution">
    <text evidence="3">The sequence shown here is derived from an EMBL/GenBank/DDBJ whole genome shotgun (WGS) entry which is preliminary data.</text>
</comment>
<dbReference type="InterPro" id="IPR020845">
    <property type="entry name" value="AMP-binding_CS"/>
</dbReference>
<evidence type="ECO:0000313" key="4">
    <source>
        <dbReference type="Proteomes" id="UP000295680"/>
    </source>
</evidence>
<dbReference type="SUPFAM" id="SSF56801">
    <property type="entry name" value="Acetyl-CoA synthetase-like"/>
    <property type="match status" value="1"/>
</dbReference>
<evidence type="ECO:0000259" key="2">
    <source>
        <dbReference type="Pfam" id="PF00501"/>
    </source>
</evidence>
<dbReference type="Pfam" id="PF00501">
    <property type="entry name" value="AMP-binding"/>
    <property type="match status" value="1"/>
</dbReference>
<reference evidence="3 4" key="1">
    <citation type="submission" date="2019-03" db="EMBL/GenBank/DDBJ databases">
        <title>Genomic Encyclopedia of Type Strains, Phase IV (KMG-IV): sequencing the most valuable type-strain genomes for metagenomic binning, comparative biology and taxonomic classification.</title>
        <authorList>
            <person name="Goeker M."/>
        </authorList>
    </citation>
    <scope>NUCLEOTIDE SEQUENCE [LARGE SCALE GENOMIC DNA]</scope>
    <source>
        <strain evidence="3 4">DSM 45934</strain>
    </source>
</reference>
<dbReference type="RefSeq" id="WP_243726733.1">
    <property type="nucleotide sequence ID" value="NZ_SLWS01000002.1"/>
</dbReference>
<dbReference type="GO" id="GO:0031177">
    <property type="term" value="F:phosphopantetheine binding"/>
    <property type="evidence" value="ECO:0007669"/>
    <property type="project" value="TreeGrafter"/>
</dbReference>
<dbReference type="EMBL" id="SLWS01000002">
    <property type="protein sequence ID" value="TCO61909.1"/>
    <property type="molecule type" value="Genomic_DNA"/>
</dbReference>
<dbReference type="Proteomes" id="UP000295680">
    <property type="component" value="Unassembled WGS sequence"/>
</dbReference>
<accession>A0A4R2JXJ7</accession>
<gene>
    <name evidence="3" type="ORF">EV192_10246</name>
</gene>
<dbReference type="PANTHER" id="PTHR45527">
    <property type="entry name" value="NONRIBOSOMAL PEPTIDE SYNTHETASE"/>
    <property type="match status" value="1"/>
</dbReference>
<evidence type="ECO:0000256" key="1">
    <source>
        <dbReference type="SAM" id="MobiDB-lite"/>
    </source>
</evidence>
<dbReference type="PROSITE" id="PS00455">
    <property type="entry name" value="AMP_BINDING"/>
    <property type="match status" value="1"/>
</dbReference>
<keyword evidence="4" id="KW-1185">Reference proteome</keyword>
<name>A0A4R2JXJ7_9PSEU</name>
<dbReference type="Gene3D" id="3.40.50.12780">
    <property type="entry name" value="N-terminal domain of ligase-like"/>
    <property type="match status" value="1"/>
</dbReference>
<evidence type="ECO:0000313" key="3">
    <source>
        <dbReference type="EMBL" id="TCO61909.1"/>
    </source>
</evidence>
<dbReference type="InterPro" id="IPR000873">
    <property type="entry name" value="AMP-dep_synth/lig_dom"/>
</dbReference>
<sequence>MSVPPAGSPSRTLPDWFLRGLAAAPYRPALRIGGESWTYQEIHQTALIWAGTLLAAKGSPGAVGVLAGRTFEARVGILAALYAGAAVVPLSPDFPVRRTAAMAEAAALDAVIADRWGLQIAAESAALFAGMPILVPDPETAIAARGVRPDPAQALTSPVPCRAEDIAYVLFTSGSTGRPKGVPVTHANVDHFLAVNHERYALTTEDVLSQTFDTTFDLAMFDLFMAWGAGAASVSTPPQVLADLPRFVRDQGLTVWFSVPSAIPIVRRRGGLTERSMPSLRWSLFCGEPLTGRAATDWQLAADKSTVENLYGPTELTIACSAYRWQPDHSREVCVNDIVPIGKLYPGLAGILLGEDGAVTTEQGELCVAGDQVFAGYLDPADDTGRFVDHAGRRWYRTGDLVRRMAGAGLAYLGRVDHQVKIRGNRVEPAEIEVVARGELGVDDAVAVEFAHDGRGELALFYVGDPLPTQAVTDRLADVLPWEMVPRWTWALPEFPLNANRKVDRRALAELAANWSHQPTPVPKTTQDMPRGK</sequence>
<dbReference type="AlphaFoldDB" id="A0A4R2JXJ7"/>
<dbReference type="PANTHER" id="PTHR45527:SF1">
    <property type="entry name" value="FATTY ACID SYNTHASE"/>
    <property type="match status" value="1"/>
</dbReference>